<reference evidence="1" key="4">
    <citation type="submission" date="2025-09" db="UniProtKB">
        <authorList>
            <consortium name="Ensembl"/>
        </authorList>
    </citation>
    <scope>IDENTIFICATION</scope>
</reference>
<dbReference type="Gene3D" id="3.30.1140.60">
    <property type="entry name" value="F-actin capping protein, alpha subunit"/>
    <property type="match status" value="1"/>
</dbReference>
<dbReference type="SUPFAM" id="SSF90096">
    <property type="entry name" value="Subunits of heterodimeric actin filament capping protein Capz"/>
    <property type="match status" value="1"/>
</dbReference>
<reference evidence="1 2" key="2">
    <citation type="journal article" date="2012" name="Nature">
        <title>Insights into hominid evolution from the gorilla genome sequence.</title>
        <authorList>
            <person name="Scally A."/>
            <person name="Dutheil J.Y."/>
            <person name="Hillier L.W."/>
            <person name="Jordan G.E."/>
            <person name="Goodhead I."/>
            <person name="Herrero J."/>
            <person name="Hobolth A."/>
            <person name="Lappalainen T."/>
            <person name="Mailund T."/>
            <person name="Marques-Bonet T."/>
            <person name="McCarthy S."/>
            <person name="Montgomery S.H."/>
            <person name="Schwalie P.C."/>
            <person name="Tang Y.A."/>
            <person name="Ward M.C."/>
            <person name="Xue Y."/>
            <person name="Yngvadottir B."/>
            <person name="Alkan C."/>
            <person name="Andersen L.N."/>
            <person name="Ayub Q."/>
            <person name="Ball E.V."/>
            <person name="Beal K."/>
            <person name="Bradley B.J."/>
            <person name="Chen Y."/>
            <person name="Clee C.M."/>
            <person name="Fitzgerald S."/>
            <person name="Graves T.A."/>
            <person name="Gu Y."/>
            <person name="Heath P."/>
            <person name="Heger A."/>
            <person name="Karakoc E."/>
            <person name="Kolb-Kokocinski A."/>
            <person name="Laird G.K."/>
            <person name="Lunter G."/>
            <person name="Meader S."/>
            <person name="Mort M."/>
            <person name="Mullikin J.C."/>
            <person name="Munch K."/>
            <person name="O'Connor T.D."/>
            <person name="Phillips A.D."/>
            <person name="Prado-Martinez J."/>
            <person name="Rogers A.S."/>
            <person name="Sajjadian S."/>
            <person name="Schmidt D."/>
            <person name="Shaw K."/>
            <person name="Simpson J.T."/>
            <person name="Stenson P.D."/>
            <person name="Turner D.J."/>
            <person name="Vigilant L."/>
            <person name="Vilella A.J."/>
            <person name="Whitener W."/>
            <person name="Zhu B."/>
            <person name="Cooper D.N."/>
            <person name="de Jong P."/>
            <person name="Dermitzakis E.T."/>
            <person name="Eichler E.E."/>
            <person name="Flicek P."/>
            <person name="Goldman N."/>
            <person name="Mundy N.I."/>
            <person name="Ning Z."/>
            <person name="Odom D.T."/>
            <person name="Ponting C.P."/>
            <person name="Quail M.A."/>
            <person name="Ryder O.A."/>
            <person name="Searle S.M."/>
            <person name="Warren W.C."/>
            <person name="Wilson R.K."/>
            <person name="Schierup M.H."/>
            <person name="Rogers J."/>
            <person name="Tyler-Smith C."/>
            <person name="Durbin R."/>
        </authorList>
    </citation>
    <scope>NUCLEOTIDE SEQUENCE [LARGE SCALE GENOMIC DNA]</scope>
</reference>
<dbReference type="Bgee" id="ENSGGOG00000038612">
    <property type="expression patterns" value="Expressed in testis and 5 other cell types or tissues"/>
</dbReference>
<dbReference type="GeneTree" id="ENSGT00940000164980"/>
<proteinExistence type="predicted"/>
<evidence type="ECO:0000313" key="2">
    <source>
        <dbReference type="Proteomes" id="UP000001519"/>
    </source>
</evidence>
<dbReference type="InterPro" id="IPR037282">
    <property type="entry name" value="CapZ_alpha/beta"/>
</dbReference>
<organism evidence="1 2">
    <name type="scientific">Gorilla gorilla gorilla</name>
    <name type="common">Western lowland gorilla</name>
    <dbReference type="NCBI Taxonomy" id="9595"/>
    <lineage>
        <taxon>Eukaryota</taxon>
        <taxon>Metazoa</taxon>
        <taxon>Chordata</taxon>
        <taxon>Craniata</taxon>
        <taxon>Vertebrata</taxon>
        <taxon>Euteleostomi</taxon>
        <taxon>Mammalia</taxon>
        <taxon>Eutheria</taxon>
        <taxon>Euarchontoglires</taxon>
        <taxon>Primates</taxon>
        <taxon>Haplorrhini</taxon>
        <taxon>Catarrhini</taxon>
        <taxon>Hominidae</taxon>
        <taxon>Gorilla</taxon>
    </lineage>
</organism>
<dbReference type="EMBL" id="CABD030005349">
    <property type="status" value="NOT_ANNOTATED_CDS"/>
    <property type="molecule type" value="Genomic_DNA"/>
</dbReference>
<dbReference type="Proteomes" id="UP000001519">
    <property type="component" value="Chromosome 1"/>
</dbReference>
<keyword evidence="2" id="KW-1185">Reference proteome</keyword>
<dbReference type="Ensembl" id="ENSGGOT00000055526.1">
    <property type="protein sequence ID" value="ENSGGOP00000049511.1"/>
    <property type="gene ID" value="ENSGGOG00000038612.1"/>
</dbReference>
<dbReference type="STRING" id="9593.ENSGGOP00000049511"/>
<sequence>EMDYHEKTQDRKKLVRIAAKFITHAPPGEFNEVFNGEHIHPSPSDCFDHHLFLDWDFSGPFWRAKEVPASLGNLFLNPKT</sequence>
<accession>A0A2I2ZQV7</accession>
<reference evidence="1" key="3">
    <citation type="submission" date="2025-08" db="UniProtKB">
        <authorList>
            <consortium name="Ensembl"/>
        </authorList>
    </citation>
    <scope>IDENTIFICATION</scope>
</reference>
<evidence type="ECO:0000313" key="1">
    <source>
        <dbReference type="Ensembl" id="ENSGGOP00000049511.1"/>
    </source>
</evidence>
<dbReference type="AlphaFoldDB" id="A0A2I2ZQV7"/>
<dbReference type="InParanoid" id="A0A2I2ZQV7"/>
<reference evidence="2" key="1">
    <citation type="submission" date="2011-05" db="EMBL/GenBank/DDBJ databases">
        <title>Insights into the evolution of the great apes provided by the gorilla genome.</title>
        <authorList>
            <person name="Scally A."/>
        </authorList>
    </citation>
    <scope>NUCLEOTIDE SEQUENCE [LARGE SCALE GENOMIC DNA]</scope>
</reference>
<name>A0A2I2ZQV7_GORGO</name>
<dbReference type="EMBL" id="CABD030005351">
    <property type="status" value="NOT_ANNOTATED_CDS"/>
    <property type="molecule type" value="Genomic_DNA"/>
</dbReference>
<dbReference type="EMBL" id="CABD030005350">
    <property type="status" value="NOT_ANNOTATED_CDS"/>
    <property type="molecule type" value="Genomic_DNA"/>
</dbReference>
<dbReference type="InterPro" id="IPR042489">
    <property type="entry name" value="CapZ_alpha_1"/>
</dbReference>
<protein>
    <submittedName>
        <fullName evidence="1">Uncharacterized protein</fullName>
    </submittedName>
</protein>